<dbReference type="InterPro" id="IPR009195">
    <property type="entry name" value="Uncharacterised_YjbK"/>
</dbReference>
<proteinExistence type="predicted"/>
<dbReference type="PROSITE" id="PS51707">
    <property type="entry name" value="CYTH"/>
    <property type="match status" value="1"/>
</dbReference>
<dbReference type="InterPro" id="IPR023577">
    <property type="entry name" value="CYTH_domain"/>
</dbReference>
<dbReference type="InterPro" id="IPR033469">
    <property type="entry name" value="CYTH-like_dom_sf"/>
</dbReference>
<dbReference type="PIRSF" id="PIRSF012526">
    <property type="entry name" value="CYTH_UCP012526"/>
    <property type="match status" value="1"/>
</dbReference>
<protein>
    <submittedName>
        <fullName evidence="2">Adenylate cyclase</fullName>
    </submittedName>
</protein>
<reference evidence="2 3" key="1">
    <citation type="submission" date="2016-01" db="EMBL/GenBank/DDBJ databases">
        <authorList>
            <person name="Mitreva M."/>
            <person name="Pepin K.H."/>
            <person name="Mihindukulasuriya K.A."/>
            <person name="Fulton R."/>
            <person name="Fronick C."/>
            <person name="O'Laughlin M."/>
            <person name="Miner T."/>
            <person name="Herter B."/>
            <person name="Rosa B.A."/>
            <person name="Cordes M."/>
            <person name="Tomlinson C."/>
            <person name="Wollam A."/>
            <person name="Palsikar V.B."/>
            <person name="Mardis E.R."/>
            <person name="Wilson R.K."/>
        </authorList>
    </citation>
    <scope>NUCLEOTIDE SEQUENCE [LARGE SCALE GENOMIC DNA]</scope>
    <source>
        <strain evidence="2 3">MJR7738</strain>
    </source>
</reference>
<dbReference type="AlphaFoldDB" id="A0ABD4EH09"/>
<gene>
    <name evidence="2" type="ORF">HMPREF3225_00723</name>
</gene>
<dbReference type="CDD" id="cd07762">
    <property type="entry name" value="CYTH-like_Pase_1"/>
    <property type="match status" value="1"/>
</dbReference>
<dbReference type="SUPFAM" id="SSF55154">
    <property type="entry name" value="CYTH-like phosphatases"/>
    <property type="match status" value="1"/>
</dbReference>
<evidence type="ECO:0000259" key="1">
    <source>
        <dbReference type="PROSITE" id="PS51707"/>
    </source>
</evidence>
<evidence type="ECO:0000313" key="3">
    <source>
        <dbReference type="Proteomes" id="UP000070063"/>
    </source>
</evidence>
<organism evidence="2 3">
    <name type="scientific">Staphylococcus lugdunensis</name>
    <dbReference type="NCBI Taxonomy" id="28035"/>
    <lineage>
        <taxon>Bacteria</taxon>
        <taxon>Bacillati</taxon>
        <taxon>Bacillota</taxon>
        <taxon>Bacilli</taxon>
        <taxon>Bacillales</taxon>
        <taxon>Staphylococcaceae</taxon>
        <taxon>Staphylococcus</taxon>
    </lineage>
</organism>
<accession>A0ABD4EH09</accession>
<dbReference type="SMART" id="SM01118">
    <property type="entry name" value="CYTH"/>
    <property type="match status" value="1"/>
</dbReference>
<name>A0ABD4EH09_STALU</name>
<sequence length="203" mass="23991">MLLSQHVLKECQSMSTNHEIEFKQLLTASQYDDIRQKYFQNVIPFSQTNFYIDTSDFKLKANHSALRIRVKDDSYELTLKVPATVGLTEYNHSTNLIPEIGKTLTLQQFPEDIQHQLMQFDITDDELNILGSLTTHRMEVYFKHQLLVLDHSEYLGTEDYELEFEVNDYEQGKQIFLNFLQECGIDYVKPKNKVQRFFDYKAQ</sequence>
<dbReference type="Pfam" id="PF01928">
    <property type="entry name" value="CYTH"/>
    <property type="match status" value="1"/>
</dbReference>
<dbReference type="EMBL" id="LRQI01000028">
    <property type="protein sequence ID" value="KXA39248.1"/>
    <property type="molecule type" value="Genomic_DNA"/>
</dbReference>
<comment type="caution">
    <text evidence="2">The sequence shown here is derived from an EMBL/GenBank/DDBJ whole genome shotgun (WGS) entry which is preliminary data.</text>
</comment>
<dbReference type="Gene3D" id="2.40.320.10">
    <property type="entry name" value="Hypothetical Protein Pfu-838710-001"/>
    <property type="match status" value="1"/>
</dbReference>
<evidence type="ECO:0000313" key="2">
    <source>
        <dbReference type="EMBL" id="KXA39248.1"/>
    </source>
</evidence>
<feature type="domain" description="CYTH" evidence="1">
    <location>
        <begin position="17"/>
        <end position="203"/>
    </location>
</feature>
<dbReference type="Proteomes" id="UP000070063">
    <property type="component" value="Unassembled WGS sequence"/>
</dbReference>